<keyword evidence="1" id="KW-1133">Transmembrane helix</keyword>
<comment type="caution">
    <text evidence="2">The sequence shown here is derived from an EMBL/GenBank/DDBJ whole genome shotgun (WGS) entry which is preliminary data.</text>
</comment>
<feature type="transmembrane region" description="Helical" evidence="1">
    <location>
        <begin position="239"/>
        <end position="263"/>
    </location>
</feature>
<reference evidence="2" key="1">
    <citation type="submission" date="2022-09" db="EMBL/GenBank/DDBJ databases">
        <title>Novosphingobium sp. Nov., a polycyclic aromatic hydrocarbon-degrading bacterium isolated form mangrove sediments in HongKong.</title>
        <authorList>
            <person name="Hu Z."/>
        </authorList>
    </citation>
    <scope>NUCLEOTIDE SEQUENCE</scope>
    <source>
        <strain evidence="2">HK4-1</strain>
    </source>
</reference>
<gene>
    <name evidence="2" type="ORF">NZK81_15725</name>
</gene>
<dbReference type="RefSeq" id="WP_260047024.1">
    <property type="nucleotide sequence ID" value="NZ_JANZXA010000011.1"/>
</dbReference>
<proteinExistence type="predicted"/>
<organism evidence="2 3">
    <name type="scientific">Novosphingobium mangrovi</name>
    <name type="common">ex Huang et al. 2023</name>
    <dbReference type="NCBI Taxonomy" id="2976432"/>
    <lineage>
        <taxon>Bacteria</taxon>
        <taxon>Pseudomonadati</taxon>
        <taxon>Pseudomonadota</taxon>
        <taxon>Alphaproteobacteria</taxon>
        <taxon>Sphingomonadales</taxon>
        <taxon>Sphingomonadaceae</taxon>
        <taxon>Novosphingobium</taxon>
    </lineage>
</organism>
<keyword evidence="1" id="KW-0472">Membrane</keyword>
<evidence type="ECO:0000313" key="2">
    <source>
        <dbReference type="EMBL" id="MCT2401001.1"/>
    </source>
</evidence>
<keyword evidence="1" id="KW-0812">Transmembrane</keyword>
<keyword evidence="3" id="KW-1185">Reference proteome</keyword>
<protein>
    <recommendedName>
        <fullName evidence="4">Glycosyltransferase RgtA/B/C/D-like domain-containing protein</fullName>
    </recommendedName>
</protein>
<evidence type="ECO:0000313" key="3">
    <source>
        <dbReference type="Proteomes" id="UP001165583"/>
    </source>
</evidence>
<dbReference type="EMBL" id="JANZXA010000011">
    <property type="protein sequence ID" value="MCT2401001.1"/>
    <property type="molecule type" value="Genomic_DNA"/>
</dbReference>
<feature type="transmembrane region" description="Helical" evidence="1">
    <location>
        <begin position="98"/>
        <end position="117"/>
    </location>
</feature>
<dbReference type="Proteomes" id="UP001165583">
    <property type="component" value="Unassembled WGS sequence"/>
</dbReference>
<evidence type="ECO:0008006" key="4">
    <source>
        <dbReference type="Google" id="ProtNLM"/>
    </source>
</evidence>
<sequence>MLALIPAAMLLSLLARRVWDVDIFWQLKLGELILAHHGPVRGEPFSALHLGDPLPAVAWLGQAVMASVRLLGGWALLRLFDALCWLGGFWAAAAACRARGATIAAIMLALALAFYAALPTASIRPQSFAVLCFGLLLALQRLELRVLVTLALGAPLLVLWQNLHPSVSVGVLAMGVTAVVGWLRWLRDRRRSAPWAPTGLALIGCAAMFATPDGISVLAVSARNAEASIAIGASEWLPLWIPANHVNALPVMAVTLIALGLALRHRDRVDAGELAVALVLLLMTVTAYRFVLFWAVSMVPVLARIDTSDEPSRENITPRRAALVMSVLAVAVLGPILLPTRFMPTIPLAALERLKRENVKGTVYGDFPFGGAIIDVGYPAWHVAYDGRYYRYSSKEWRYNGGIENGFVPLVDVERKWRPAAFVLNAHHNAPIARELARSRRWRRIYAGDGIVAYVPRKREALRPRALPERVRR</sequence>
<accession>A0ABT2I881</accession>
<evidence type="ECO:0000256" key="1">
    <source>
        <dbReference type="SAM" id="Phobius"/>
    </source>
</evidence>
<feature type="transmembrane region" description="Helical" evidence="1">
    <location>
        <begin position="169"/>
        <end position="186"/>
    </location>
</feature>
<feature type="transmembrane region" description="Helical" evidence="1">
    <location>
        <begin position="275"/>
        <end position="301"/>
    </location>
</feature>
<feature type="transmembrane region" description="Helical" evidence="1">
    <location>
        <begin position="198"/>
        <end position="219"/>
    </location>
</feature>
<feature type="transmembrane region" description="Helical" evidence="1">
    <location>
        <begin position="321"/>
        <end position="338"/>
    </location>
</feature>
<name>A0ABT2I881_9SPHN</name>